<dbReference type="Gene3D" id="3.10.180.50">
    <property type="match status" value="1"/>
</dbReference>
<dbReference type="PANTHER" id="PTHR31136">
    <property type="entry name" value="DUF1338 DOMAIN-CONTAINING PROTEIN"/>
    <property type="match status" value="1"/>
</dbReference>
<dbReference type="InterPro" id="IPR009770">
    <property type="entry name" value="HGLS"/>
</dbReference>
<evidence type="ECO:0000256" key="5">
    <source>
        <dbReference type="ARBA" id="ARBA00035013"/>
    </source>
</evidence>
<dbReference type="EMBL" id="GEVI01012223">
    <property type="protein sequence ID" value="JAU20097.1"/>
    <property type="molecule type" value="Transcribed_RNA"/>
</dbReference>
<evidence type="ECO:0000256" key="7">
    <source>
        <dbReference type="ARBA" id="ARBA00035045"/>
    </source>
</evidence>
<dbReference type="EC" id="1.13.11.93" evidence="6"/>
<evidence type="ECO:0000313" key="8">
    <source>
        <dbReference type="EMBL" id="JAU20097.1"/>
    </source>
</evidence>
<dbReference type="GO" id="GO:0051213">
    <property type="term" value="F:dioxygenase activity"/>
    <property type="evidence" value="ECO:0007669"/>
    <property type="project" value="UniProtKB-KW"/>
</dbReference>
<evidence type="ECO:0000256" key="3">
    <source>
        <dbReference type="ARBA" id="ARBA00023002"/>
    </source>
</evidence>
<organism evidence="8">
    <name type="scientific">Noccaea caerulescens</name>
    <name type="common">Alpine penny-cress</name>
    <name type="synonym">Thlaspi caerulescens</name>
    <dbReference type="NCBI Taxonomy" id="107243"/>
    <lineage>
        <taxon>Eukaryota</taxon>
        <taxon>Viridiplantae</taxon>
        <taxon>Streptophyta</taxon>
        <taxon>Embryophyta</taxon>
        <taxon>Tracheophyta</taxon>
        <taxon>Spermatophyta</taxon>
        <taxon>Magnoliopsida</taxon>
        <taxon>eudicotyledons</taxon>
        <taxon>Gunneridae</taxon>
        <taxon>Pentapetalae</taxon>
        <taxon>rosids</taxon>
        <taxon>malvids</taxon>
        <taxon>Brassicales</taxon>
        <taxon>Brassicaceae</taxon>
        <taxon>Coluteocarpeae</taxon>
        <taxon>Noccaea</taxon>
    </lineage>
</organism>
<keyword evidence="2" id="KW-0223">Dioxygenase</keyword>
<reference evidence="8" key="1">
    <citation type="submission" date="2016-07" db="EMBL/GenBank/DDBJ databases">
        <title>De novo transcriptome assembly of four accessions of the metal hyperaccumulator plant Noccaea caerulescens.</title>
        <authorList>
            <person name="Blande D."/>
            <person name="Halimaa P."/>
            <person name="Tervahauta A.I."/>
            <person name="Aarts M.G."/>
            <person name="Karenlampi S.O."/>
        </authorList>
    </citation>
    <scope>NUCLEOTIDE SEQUENCE</scope>
</reference>
<dbReference type="PANTHER" id="PTHR31136:SF3">
    <property type="entry name" value="2-OXOADIPATE DIOXYGENASE_DECARBOXYLASE"/>
    <property type="match status" value="1"/>
</dbReference>
<name>A0A1J3DJH2_NOCCA</name>
<dbReference type="CDD" id="cd16350">
    <property type="entry name" value="VOC_like"/>
    <property type="match status" value="1"/>
</dbReference>
<accession>A0A1J3DJH2</accession>
<dbReference type="SMART" id="SM01150">
    <property type="entry name" value="DUF1338"/>
    <property type="match status" value="1"/>
</dbReference>
<dbReference type="AlphaFoldDB" id="A0A1J3DJH2"/>
<dbReference type="Pfam" id="PF07063">
    <property type="entry name" value="HGLS"/>
    <property type="match status" value="1"/>
</dbReference>
<keyword evidence="3" id="KW-0560">Oxidoreductase</keyword>
<evidence type="ECO:0000256" key="2">
    <source>
        <dbReference type="ARBA" id="ARBA00022964"/>
    </source>
</evidence>
<evidence type="ECO:0000256" key="4">
    <source>
        <dbReference type="ARBA" id="ARBA00023004"/>
    </source>
</evidence>
<protein>
    <recommendedName>
        <fullName evidence="6">2-oxoadipate dioxygenase/decarboxylase</fullName>
        <ecNumber evidence="6">1.13.11.93</ecNumber>
    </recommendedName>
    <alternativeName>
        <fullName evidence="7">2-hydroxyglutarate synthase</fullName>
    </alternativeName>
</protein>
<comment type="cofactor">
    <cofactor evidence="1">
        <name>Fe(2+)</name>
        <dbReference type="ChEBI" id="CHEBI:29033"/>
    </cofactor>
</comment>
<keyword evidence="4" id="KW-0408">Iron</keyword>
<proteinExistence type="inferred from homology"/>
<gene>
    <name evidence="8" type="ORF">GA_TR20295_c0_g1_i1_g.67710</name>
</gene>
<comment type="similarity">
    <text evidence="5">Belongs to the 2-oxoadipate dioxygenase/decarboxylase family.</text>
</comment>
<evidence type="ECO:0000256" key="1">
    <source>
        <dbReference type="ARBA" id="ARBA00001954"/>
    </source>
</evidence>
<sequence>MGSLGLPHASSFKGGSETFLRNVLESIVKTYLRKNPTANTIWELVQSFDSENICYDHFTFRTFKVDGYGINSLSSFFMDYGYKVGGSLDFPKKKSRVLWFSPPDVHVPNDGHGLGNGPLPRIVIAEVLVEELSPESQEIIKKYLKQEGGKQAVLSSILGSLIWEKPTWTDFKQLAKENEFAAWTLIHGYTMNHLAFAVHRFKHRFSDIKSIKQYLEEKEFKLNTDGGILKVSEDGLLLQVSTISEKLAVEFADGVTETIPASYIEFTQRLVLPQFKDVPCHEIKEIHRRDAFEVDSANNIMESTRFILRYVEVNGSKGFNL</sequence>
<evidence type="ECO:0000256" key="6">
    <source>
        <dbReference type="ARBA" id="ARBA00035023"/>
    </source>
</evidence>